<keyword evidence="5" id="KW-1185">Reference proteome</keyword>
<name>A0AAE0DVE2_9ROSI</name>
<evidence type="ECO:0000256" key="1">
    <source>
        <dbReference type="ARBA" id="ARBA00006443"/>
    </source>
</evidence>
<organism evidence="4 5">
    <name type="scientific">Dipteronia sinensis</name>
    <dbReference type="NCBI Taxonomy" id="43782"/>
    <lineage>
        <taxon>Eukaryota</taxon>
        <taxon>Viridiplantae</taxon>
        <taxon>Streptophyta</taxon>
        <taxon>Embryophyta</taxon>
        <taxon>Tracheophyta</taxon>
        <taxon>Spermatophyta</taxon>
        <taxon>Magnoliopsida</taxon>
        <taxon>eudicotyledons</taxon>
        <taxon>Gunneridae</taxon>
        <taxon>Pentapetalae</taxon>
        <taxon>rosids</taxon>
        <taxon>malvids</taxon>
        <taxon>Sapindales</taxon>
        <taxon>Sapindaceae</taxon>
        <taxon>Hippocastanoideae</taxon>
        <taxon>Acereae</taxon>
        <taxon>Dipteronia</taxon>
    </lineage>
</organism>
<gene>
    <name evidence="4" type="ORF">Dsin_029456</name>
</gene>
<dbReference type="InterPro" id="IPR019354">
    <property type="entry name" value="SMG8-like"/>
</dbReference>
<accession>A0AAE0DVE2</accession>
<dbReference type="AlphaFoldDB" id="A0AAE0DVE2"/>
<dbReference type="PANTHER" id="PTHR13091">
    <property type="entry name" value="AMPLIFIED IN BREAST CANCER 2-RELATED"/>
    <property type="match status" value="1"/>
</dbReference>
<dbReference type="PANTHER" id="PTHR13091:SF0">
    <property type="entry name" value="NONSENSE-MEDIATED MRNA DECAY FACTOR SMG8"/>
    <property type="match status" value="1"/>
</dbReference>
<evidence type="ECO:0000256" key="3">
    <source>
        <dbReference type="ARBA" id="ARBA00029509"/>
    </source>
</evidence>
<comment type="similarity">
    <text evidence="1">Belongs to the SMG8 family.</text>
</comment>
<reference evidence="4" key="1">
    <citation type="journal article" date="2023" name="Plant J.">
        <title>Genome sequences and population genomics provide insights into the demographic history, inbreeding, and mutation load of two 'living fossil' tree species of Dipteronia.</title>
        <authorList>
            <person name="Feng Y."/>
            <person name="Comes H.P."/>
            <person name="Chen J."/>
            <person name="Zhu S."/>
            <person name="Lu R."/>
            <person name="Zhang X."/>
            <person name="Li P."/>
            <person name="Qiu J."/>
            <person name="Olsen K.M."/>
            <person name="Qiu Y."/>
        </authorList>
    </citation>
    <scope>NUCLEOTIDE SEQUENCE</scope>
    <source>
        <strain evidence="4">NBL</strain>
    </source>
</reference>
<protein>
    <recommendedName>
        <fullName evidence="3">Nonsense-mediated mRNA decay factor SMG8</fullName>
    </recommendedName>
</protein>
<evidence type="ECO:0000313" key="4">
    <source>
        <dbReference type="EMBL" id="KAK3189895.1"/>
    </source>
</evidence>
<evidence type="ECO:0000313" key="5">
    <source>
        <dbReference type="Proteomes" id="UP001281410"/>
    </source>
</evidence>
<keyword evidence="2" id="KW-0866">Nonsense-mediated mRNA decay</keyword>
<proteinExistence type="inferred from homology"/>
<dbReference type="Proteomes" id="UP001281410">
    <property type="component" value="Unassembled WGS sequence"/>
</dbReference>
<comment type="caution">
    <text evidence="4">The sequence shown here is derived from an EMBL/GenBank/DDBJ whole genome shotgun (WGS) entry which is preliminary data.</text>
</comment>
<evidence type="ECO:0000256" key="2">
    <source>
        <dbReference type="ARBA" id="ARBA00023161"/>
    </source>
</evidence>
<dbReference type="GO" id="GO:0000184">
    <property type="term" value="P:nuclear-transcribed mRNA catabolic process, nonsense-mediated decay"/>
    <property type="evidence" value="ECO:0007669"/>
    <property type="project" value="UniProtKB-KW"/>
</dbReference>
<sequence>MESLQLKLQIHHLLPPLTASTSSLPHTLNGIVFVGVISRKHDESSQLINRVLGTNAFGSGRREKTLDINKEELNHWIESRRINYCHEEGKRSFLLQFCSTMCHVLRESSDSESVFDSVVEENEFWDLQGLFFMFVDFLRRIRRRPLASVVGGQEVAIRHD</sequence>
<dbReference type="EMBL" id="JANJYJ010000009">
    <property type="protein sequence ID" value="KAK3189895.1"/>
    <property type="molecule type" value="Genomic_DNA"/>
</dbReference>